<evidence type="ECO:0000259" key="2">
    <source>
        <dbReference type="Pfam" id="PF15998"/>
    </source>
</evidence>
<feature type="domain" description="DUF4773" evidence="2">
    <location>
        <begin position="50"/>
        <end position="162"/>
    </location>
</feature>
<dbReference type="InterPro" id="IPR031941">
    <property type="entry name" value="DUF4773"/>
</dbReference>
<reference evidence="3" key="1">
    <citation type="submission" date="2024-03" db="EMBL/GenBank/DDBJ databases">
        <title>Venom adaptation and exaptation during the trophic switch to blood-feeding by kissing bugs (Reduviidae: Triatominae).</title>
        <authorList>
            <person name="Zdenek C.N."/>
            <person name="Cardoso F.C."/>
            <person name="Robinson S.D."/>
            <person name="Mercedes R.S."/>
            <person name="Raidjoe E.R."/>
            <person name="Hernandez-Vargas M.J."/>
            <person name="Jin J."/>
            <person name="Corzo G."/>
            <person name="Vetter I."/>
            <person name="King G.F."/>
            <person name="Fry B.G."/>
            <person name="Walker A."/>
        </authorList>
    </citation>
    <scope>NUCLEOTIDE SEQUENCE</scope>
</reference>
<evidence type="ECO:0000256" key="1">
    <source>
        <dbReference type="SAM" id="SignalP"/>
    </source>
</evidence>
<sequence length="168" mass="18743">MKAIVLTVLVLVGHTLAASTNHDEYTKQAIDELKHMQTSRFLTLNVQPKCTEEDNSIECCISFKLTGKFRKICIKVTLSPKKSDASFDLVFDGQLVFSRDLQVGQVCAPLPNKLKALKSCVDVYYVNLDTKPPALSFECCFTIKMAGIMKLKPNCIRLDKDGILSQHS</sequence>
<keyword evidence="1" id="KW-0732">Signal</keyword>
<dbReference type="Pfam" id="PF15998">
    <property type="entry name" value="DUF4773"/>
    <property type="match status" value="1"/>
</dbReference>
<dbReference type="EMBL" id="PP517447">
    <property type="protein sequence ID" value="WXI02697.1"/>
    <property type="molecule type" value="mRNA"/>
</dbReference>
<accession>A0AB38ZEI6</accession>
<feature type="chain" id="PRO_5044280063" evidence="1">
    <location>
        <begin position="18"/>
        <end position="168"/>
    </location>
</feature>
<proteinExistence type="evidence at transcript level"/>
<name>A0AB38ZEI6_9HEMI</name>
<evidence type="ECO:0000313" key="3">
    <source>
        <dbReference type="EMBL" id="WXI02697.1"/>
    </source>
</evidence>
<protein>
    <submittedName>
        <fullName evidence="3">Heteropteran venom family 2 protein 2</fullName>
    </submittedName>
</protein>
<feature type="signal peptide" evidence="1">
    <location>
        <begin position="1"/>
        <end position="17"/>
    </location>
</feature>
<dbReference type="AlphaFoldDB" id="A0AB38ZEI6"/>
<organism evidence="3">
    <name type="scientific">Oncocephalus sp</name>
    <dbReference type="NCBI Taxonomy" id="2944721"/>
    <lineage>
        <taxon>Eukaryota</taxon>
        <taxon>Metazoa</taxon>
        <taxon>Ecdysozoa</taxon>
        <taxon>Arthropoda</taxon>
        <taxon>Hexapoda</taxon>
        <taxon>Insecta</taxon>
        <taxon>Pterygota</taxon>
        <taxon>Neoptera</taxon>
        <taxon>Paraneoptera</taxon>
        <taxon>Hemiptera</taxon>
        <taxon>Heteroptera</taxon>
        <taxon>Panheteroptera</taxon>
        <taxon>Cimicomorpha</taxon>
        <taxon>Reduviidae</taxon>
        <taxon>Stenopodainae</taxon>
        <taxon>Oncocephalus</taxon>
    </lineage>
</organism>